<reference evidence="2" key="1">
    <citation type="journal article" date="2019" name="Int. J. Syst. Evol. Microbiol.">
        <title>The Global Catalogue of Microorganisms (GCM) 10K type strain sequencing project: providing services to taxonomists for standard genome sequencing and annotation.</title>
        <authorList>
            <consortium name="The Broad Institute Genomics Platform"/>
            <consortium name="The Broad Institute Genome Sequencing Center for Infectious Disease"/>
            <person name="Wu L."/>
            <person name="Ma J."/>
        </authorList>
    </citation>
    <scope>NUCLEOTIDE SEQUENCE [LARGE SCALE GENOMIC DNA]</scope>
    <source>
        <strain evidence="2">DT92</strain>
    </source>
</reference>
<dbReference type="EMBL" id="JBHUHY010000014">
    <property type="protein sequence ID" value="MFD2187702.1"/>
    <property type="molecule type" value="Genomic_DNA"/>
</dbReference>
<dbReference type="RefSeq" id="WP_378320713.1">
    <property type="nucleotide sequence ID" value="NZ_JBHUHY010000014.1"/>
</dbReference>
<protein>
    <recommendedName>
        <fullName evidence="3">Transposase</fullName>
    </recommendedName>
</protein>
<name>A0ABW5B055_9FLAO</name>
<sequence length="51" mass="5711">MTVNERLYVSGLMDDYEKAVSDKNIDKIKSILKQVELNESSIAPILKSLGL</sequence>
<comment type="caution">
    <text evidence="1">The sequence shown here is derived from an EMBL/GenBank/DDBJ whole genome shotgun (WGS) entry which is preliminary data.</text>
</comment>
<gene>
    <name evidence="1" type="ORF">ACFSJT_12945</name>
</gene>
<proteinExistence type="predicted"/>
<evidence type="ECO:0000313" key="2">
    <source>
        <dbReference type="Proteomes" id="UP001597344"/>
    </source>
</evidence>
<dbReference type="Proteomes" id="UP001597344">
    <property type="component" value="Unassembled WGS sequence"/>
</dbReference>
<organism evidence="1 2">
    <name type="scientific">Aquimarina celericrescens</name>
    <dbReference type="NCBI Taxonomy" id="1964542"/>
    <lineage>
        <taxon>Bacteria</taxon>
        <taxon>Pseudomonadati</taxon>
        <taxon>Bacteroidota</taxon>
        <taxon>Flavobacteriia</taxon>
        <taxon>Flavobacteriales</taxon>
        <taxon>Flavobacteriaceae</taxon>
        <taxon>Aquimarina</taxon>
    </lineage>
</organism>
<evidence type="ECO:0000313" key="1">
    <source>
        <dbReference type="EMBL" id="MFD2187702.1"/>
    </source>
</evidence>
<evidence type="ECO:0008006" key="3">
    <source>
        <dbReference type="Google" id="ProtNLM"/>
    </source>
</evidence>
<accession>A0ABW5B055</accession>
<keyword evidence="2" id="KW-1185">Reference proteome</keyword>